<comment type="caution">
    <text evidence="2">The sequence shown here is derived from an EMBL/GenBank/DDBJ whole genome shotgun (WGS) entry which is preliminary data.</text>
</comment>
<dbReference type="Proteomes" id="UP001482620">
    <property type="component" value="Unassembled WGS sequence"/>
</dbReference>
<protein>
    <submittedName>
        <fullName evidence="2">Uncharacterized protein</fullName>
    </submittedName>
</protein>
<keyword evidence="3" id="KW-1185">Reference proteome</keyword>
<reference evidence="2 3" key="1">
    <citation type="submission" date="2021-06" db="EMBL/GenBank/DDBJ databases">
        <authorList>
            <person name="Palmer J.M."/>
        </authorList>
    </citation>
    <scope>NUCLEOTIDE SEQUENCE [LARGE SCALE GENOMIC DNA]</scope>
    <source>
        <strain evidence="3">if_2019</strain>
        <tissue evidence="2">Muscle</tissue>
    </source>
</reference>
<dbReference type="EMBL" id="JAHRIQ010094999">
    <property type="protein sequence ID" value="MEQ2252421.1"/>
    <property type="molecule type" value="Genomic_DNA"/>
</dbReference>
<keyword evidence="1" id="KW-1133">Transmembrane helix</keyword>
<evidence type="ECO:0000256" key="1">
    <source>
        <dbReference type="SAM" id="Phobius"/>
    </source>
</evidence>
<sequence>MAFSVYSAVSLSDIKRIILTHTPFPWLWWLAVQLKLGFSSKGVGALGFFVVCLPFLGLCSSVFLHGICWSHFSMRFTALRFPMTMGTTAAFTCQGHCSSPLSP</sequence>
<gene>
    <name evidence="2" type="ORF">ILYODFUR_021589</name>
</gene>
<proteinExistence type="predicted"/>
<keyword evidence="1" id="KW-0472">Membrane</keyword>
<name>A0ABV0V4Z5_9TELE</name>
<accession>A0ABV0V4Z5</accession>
<evidence type="ECO:0000313" key="3">
    <source>
        <dbReference type="Proteomes" id="UP001482620"/>
    </source>
</evidence>
<organism evidence="2 3">
    <name type="scientific">Ilyodon furcidens</name>
    <name type="common">goldbreast splitfin</name>
    <dbReference type="NCBI Taxonomy" id="33524"/>
    <lineage>
        <taxon>Eukaryota</taxon>
        <taxon>Metazoa</taxon>
        <taxon>Chordata</taxon>
        <taxon>Craniata</taxon>
        <taxon>Vertebrata</taxon>
        <taxon>Euteleostomi</taxon>
        <taxon>Actinopterygii</taxon>
        <taxon>Neopterygii</taxon>
        <taxon>Teleostei</taxon>
        <taxon>Neoteleostei</taxon>
        <taxon>Acanthomorphata</taxon>
        <taxon>Ovalentaria</taxon>
        <taxon>Atherinomorphae</taxon>
        <taxon>Cyprinodontiformes</taxon>
        <taxon>Goodeidae</taxon>
        <taxon>Ilyodon</taxon>
    </lineage>
</organism>
<feature type="transmembrane region" description="Helical" evidence="1">
    <location>
        <begin position="45"/>
        <end position="67"/>
    </location>
</feature>
<evidence type="ECO:0000313" key="2">
    <source>
        <dbReference type="EMBL" id="MEQ2252421.1"/>
    </source>
</evidence>
<keyword evidence="1" id="KW-0812">Transmembrane</keyword>